<organism evidence="2 3">
    <name type="scientific">Bradyrhizobium diazoefficiens</name>
    <dbReference type="NCBI Taxonomy" id="1355477"/>
    <lineage>
        <taxon>Bacteria</taxon>
        <taxon>Pseudomonadati</taxon>
        <taxon>Pseudomonadota</taxon>
        <taxon>Alphaproteobacteria</taxon>
        <taxon>Hyphomicrobiales</taxon>
        <taxon>Nitrobacteraceae</taxon>
        <taxon>Bradyrhizobium</taxon>
    </lineage>
</organism>
<sequence>MRGIIMPEIFDVVLWCAALATWLMLLFAFLSKALKPLSKSVRRVIAEAFKPNLK</sequence>
<evidence type="ECO:0000313" key="2">
    <source>
        <dbReference type="EMBL" id="BAR59392.1"/>
    </source>
</evidence>
<feature type="transmembrane region" description="Helical" evidence="1">
    <location>
        <begin position="12"/>
        <end position="34"/>
    </location>
</feature>
<keyword evidence="1" id="KW-0472">Membrane</keyword>
<reference evidence="2 3" key="1">
    <citation type="submission" date="2014-11" db="EMBL/GenBank/DDBJ databases">
        <title>Symbiosis island explosion on the genome of extra-slow-growing strains of soybean bradyrhizobia with massive insertion sequences.</title>
        <authorList>
            <person name="Iida T."/>
            <person name="Minamisawa K."/>
        </authorList>
    </citation>
    <scope>NUCLEOTIDE SEQUENCE [LARGE SCALE GENOMIC DNA]</scope>
    <source>
        <strain evidence="2 3">NK6</strain>
    </source>
</reference>
<accession>A0A0E4BSX4</accession>
<evidence type="ECO:0000256" key="1">
    <source>
        <dbReference type="SAM" id="Phobius"/>
    </source>
</evidence>
<dbReference type="AlphaFoldDB" id="A0A0E4BSX4"/>
<protein>
    <submittedName>
        <fullName evidence="2">Uncharacterized protein</fullName>
    </submittedName>
</protein>
<keyword evidence="1" id="KW-1133">Transmembrane helix</keyword>
<keyword evidence="1" id="KW-0812">Transmembrane</keyword>
<dbReference type="Proteomes" id="UP000063308">
    <property type="component" value="Chromosome"/>
</dbReference>
<name>A0A0E4BSX4_9BRAD</name>
<evidence type="ECO:0000313" key="3">
    <source>
        <dbReference type="Proteomes" id="UP000063308"/>
    </source>
</evidence>
<gene>
    <name evidence="2" type="ORF">NK6_6239</name>
</gene>
<proteinExistence type="predicted"/>
<dbReference type="EMBL" id="AP014685">
    <property type="protein sequence ID" value="BAR59392.1"/>
    <property type="molecule type" value="Genomic_DNA"/>
</dbReference>